<dbReference type="Pfam" id="PF11648">
    <property type="entry name" value="RIG-I_C-RD"/>
    <property type="match status" value="1"/>
</dbReference>
<protein>
    <recommendedName>
        <fullName evidence="2">RLR CTR domain-containing protein</fullName>
    </recommendedName>
</protein>
<dbReference type="GO" id="GO:0003725">
    <property type="term" value="F:double-stranded RNA binding"/>
    <property type="evidence" value="ECO:0007669"/>
    <property type="project" value="TreeGrafter"/>
</dbReference>
<gene>
    <name evidence="3" type="ORF">J4Q44_G00172550</name>
</gene>
<accession>A0AAN8LVQ1</accession>
<evidence type="ECO:0000256" key="1">
    <source>
        <dbReference type="SAM" id="Phobius"/>
    </source>
</evidence>
<feature type="domain" description="RLR CTR" evidence="2">
    <location>
        <begin position="39"/>
        <end position="165"/>
    </location>
</feature>
<sequence length="173" mass="20187">MEPWEFQMKVRLFLMVIFSLSVSTIRSLTRQLKEQLKIKKKGRFSAASIQLSRRGCFVLVALGNDIKVIENAHHVNIKPDFERYYKTNGQTLLKTFEDWEPGRVISCAACGRQWGMEMVYKEIALLPILAIENFAMETPEGRKLAKKWKDVEFTVEEFNFTTYCNNKFPGMFD</sequence>
<evidence type="ECO:0000313" key="3">
    <source>
        <dbReference type="EMBL" id="KAK6311591.1"/>
    </source>
</evidence>
<dbReference type="PANTHER" id="PTHR14074:SF7">
    <property type="entry name" value="ATP-DEPENDENT RNA HELICASE DHX58"/>
    <property type="match status" value="1"/>
</dbReference>
<name>A0AAN8LVQ1_9TELE</name>
<proteinExistence type="predicted"/>
<feature type="transmembrane region" description="Helical" evidence="1">
    <location>
        <begin position="12"/>
        <end position="29"/>
    </location>
</feature>
<reference evidence="3 4" key="1">
    <citation type="submission" date="2021-04" db="EMBL/GenBank/DDBJ databases">
        <authorList>
            <person name="De Guttry C."/>
            <person name="Zahm M."/>
            <person name="Klopp C."/>
            <person name="Cabau C."/>
            <person name="Louis A."/>
            <person name="Berthelot C."/>
            <person name="Parey E."/>
            <person name="Roest Crollius H."/>
            <person name="Montfort J."/>
            <person name="Robinson-Rechavi M."/>
            <person name="Bucao C."/>
            <person name="Bouchez O."/>
            <person name="Gislard M."/>
            <person name="Lluch J."/>
            <person name="Milhes M."/>
            <person name="Lampietro C."/>
            <person name="Lopez Roques C."/>
            <person name="Donnadieu C."/>
            <person name="Braasch I."/>
            <person name="Desvignes T."/>
            <person name="Postlethwait J."/>
            <person name="Bobe J."/>
            <person name="Wedekind C."/>
            <person name="Guiguen Y."/>
        </authorList>
    </citation>
    <scope>NUCLEOTIDE SEQUENCE [LARGE SCALE GENOMIC DNA]</scope>
    <source>
        <strain evidence="3">Cs_M1</strain>
        <tissue evidence="3">Blood</tissue>
    </source>
</reference>
<dbReference type="GO" id="GO:0039536">
    <property type="term" value="P:negative regulation of RIG-I signaling pathway"/>
    <property type="evidence" value="ECO:0007669"/>
    <property type="project" value="TreeGrafter"/>
</dbReference>
<organism evidence="3 4">
    <name type="scientific">Coregonus suidteri</name>
    <dbReference type="NCBI Taxonomy" id="861788"/>
    <lineage>
        <taxon>Eukaryota</taxon>
        <taxon>Metazoa</taxon>
        <taxon>Chordata</taxon>
        <taxon>Craniata</taxon>
        <taxon>Vertebrata</taxon>
        <taxon>Euteleostomi</taxon>
        <taxon>Actinopterygii</taxon>
        <taxon>Neopterygii</taxon>
        <taxon>Teleostei</taxon>
        <taxon>Protacanthopterygii</taxon>
        <taxon>Salmoniformes</taxon>
        <taxon>Salmonidae</taxon>
        <taxon>Coregoninae</taxon>
        <taxon>Coregonus</taxon>
    </lineage>
</organism>
<dbReference type="Proteomes" id="UP001356427">
    <property type="component" value="Unassembled WGS sequence"/>
</dbReference>
<keyword evidence="1" id="KW-1133">Transmembrane helix</keyword>
<dbReference type="EMBL" id="JAGTTL010000015">
    <property type="protein sequence ID" value="KAK6311591.1"/>
    <property type="molecule type" value="Genomic_DNA"/>
</dbReference>
<dbReference type="GO" id="GO:0005737">
    <property type="term" value="C:cytoplasm"/>
    <property type="evidence" value="ECO:0007669"/>
    <property type="project" value="TreeGrafter"/>
</dbReference>
<dbReference type="GO" id="GO:0003727">
    <property type="term" value="F:single-stranded RNA binding"/>
    <property type="evidence" value="ECO:0007669"/>
    <property type="project" value="TreeGrafter"/>
</dbReference>
<dbReference type="InterPro" id="IPR038557">
    <property type="entry name" value="RLR_C_sf"/>
</dbReference>
<dbReference type="AlphaFoldDB" id="A0AAN8LVQ1"/>
<dbReference type="InterPro" id="IPR021673">
    <property type="entry name" value="RLR_CTR"/>
</dbReference>
<keyword evidence="1" id="KW-0812">Transmembrane</keyword>
<dbReference type="GO" id="GO:0002753">
    <property type="term" value="P:cytoplasmic pattern recognition receptor signaling pathway"/>
    <property type="evidence" value="ECO:0007669"/>
    <property type="project" value="TreeGrafter"/>
</dbReference>
<dbReference type="PANTHER" id="PTHR14074">
    <property type="entry name" value="HELICASE WITH DEATH DOMAIN-RELATED"/>
    <property type="match status" value="1"/>
</dbReference>
<keyword evidence="4" id="KW-1185">Reference proteome</keyword>
<dbReference type="PROSITE" id="PS51789">
    <property type="entry name" value="RLR_CTR"/>
    <property type="match status" value="1"/>
</dbReference>
<comment type="caution">
    <text evidence="3">The sequence shown here is derived from an EMBL/GenBank/DDBJ whole genome shotgun (WGS) entry which is preliminary data.</text>
</comment>
<evidence type="ECO:0000259" key="2">
    <source>
        <dbReference type="PROSITE" id="PS51789"/>
    </source>
</evidence>
<dbReference type="GO" id="GO:0140374">
    <property type="term" value="P:antiviral innate immune response"/>
    <property type="evidence" value="ECO:0007669"/>
    <property type="project" value="TreeGrafter"/>
</dbReference>
<dbReference type="InterPro" id="IPR051363">
    <property type="entry name" value="RLR_Helicase"/>
</dbReference>
<keyword evidence="1" id="KW-0472">Membrane</keyword>
<dbReference type="GO" id="GO:0008270">
    <property type="term" value="F:zinc ion binding"/>
    <property type="evidence" value="ECO:0007669"/>
    <property type="project" value="TreeGrafter"/>
</dbReference>
<evidence type="ECO:0000313" key="4">
    <source>
        <dbReference type="Proteomes" id="UP001356427"/>
    </source>
</evidence>
<dbReference type="Gene3D" id="2.170.150.30">
    <property type="entry name" value="RIG-I-like receptor, C-terminal regulatory domain"/>
    <property type="match status" value="1"/>
</dbReference>